<dbReference type="GO" id="GO:0009228">
    <property type="term" value="P:thiamine biosynthetic process"/>
    <property type="evidence" value="ECO:0007669"/>
    <property type="project" value="UniProtKB-KW"/>
</dbReference>
<evidence type="ECO:0000256" key="8">
    <source>
        <dbReference type="ARBA" id="ARBA00022977"/>
    </source>
</evidence>
<dbReference type="Pfam" id="PF09084">
    <property type="entry name" value="NMT1"/>
    <property type="match status" value="1"/>
</dbReference>
<evidence type="ECO:0000256" key="7">
    <source>
        <dbReference type="ARBA" id="ARBA00022898"/>
    </source>
</evidence>
<evidence type="ECO:0000256" key="12">
    <source>
        <dbReference type="SAM" id="Phobius"/>
    </source>
</evidence>
<evidence type="ECO:0000256" key="13">
    <source>
        <dbReference type="SAM" id="SignalP"/>
    </source>
</evidence>
<keyword evidence="9" id="KW-0408">Iron</keyword>
<keyword evidence="12" id="KW-0812">Transmembrane</keyword>
<comment type="function">
    <text evidence="1">Responsible for the formation of the pyrimidine heterocycle in the thiamine biosynthesis pathway. Catalyzes the formation of hydroxymethylpyrimidine phosphate (HMP-P) from histidine and pyridoxal phosphate (PLP). The protein uses PLP and the active site histidine to form HMP-P, generating an inactive enzyme. The enzyme can only undergo a single turnover, which suggests it is a suicide enzyme.</text>
</comment>
<keyword evidence="12" id="KW-1133">Transmembrane helix</keyword>
<evidence type="ECO:0000256" key="2">
    <source>
        <dbReference type="ARBA" id="ARBA00004948"/>
    </source>
</evidence>
<dbReference type="Gene3D" id="3.40.190.10">
    <property type="entry name" value="Periplasmic binding protein-like II"/>
    <property type="match status" value="2"/>
</dbReference>
<dbReference type="PANTHER" id="PTHR31528:SF1">
    <property type="entry name" value="4-AMINO-5-HYDROXYMETHYL-2-METHYLPYRIMIDINE PHOSPHATE SYNTHASE THI11-RELATED"/>
    <property type="match status" value="1"/>
</dbReference>
<organism evidence="15 16">
    <name type="scientific">Pelagibaculum spongiae</name>
    <dbReference type="NCBI Taxonomy" id="2080658"/>
    <lineage>
        <taxon>Bacteria</taxon>
        <taxon>Pseudomonadati</taxon>
        <taxon>Pseudomonadota</taxon>
        <taxon>Gammaproteobacteria</taxon>
        <taxon>Oceanospirillales</taxon>
        <taxon>Pelagibaculum</taxon>
    </lineage>
</organism>
<dbReference type="InterPro" id="IPR015168">
    <property type="entry name" value="SsuA/THI5"/>
</dbReference>
<dbReference type="PROSITE" id="PS51257">
    <property type="entry name" value="PROKAR_LIPOPROTEIN"/>
    <property type="match status" value="1"/>
</dbReference>
<dbReference type="InterPro" id="IPR027939">
    <property type="entry name" value="NMT1/THI5"/>
</dbReference>
<evidence type="ECO:0000256" key="11">
    <source>
        <dbReference type="ARBA" id="ARBA00048179"/>
    </source>
</evidence>
<comment type="similarity">
    <text evidence="3">Belongs to the NMT1/THI5 family.</text>
</comment>
<dbReference type="AlphaFoldDB" id="A0A2V1H2P7"/>
<name>A0A2V1H2P7_9GAMM</name>
<dbReference type="SUPFAM" id="SSF53850">
    <property type="entry name" value="Periplasmic binding protein-like II"/>
    <property type="match status" value="1"/>
</dbReference>
<gene>
    <name evidence="15" type="ORF">DC094_04345</name>
</gene>
<proteinExistence type="inferred from homology"/>
<protein>
    <recommendedName>
        <fullName evidence="10">Thiamine pyrimidine synthase</fullName>
    </recommendedName>
</protein>
<dbReference type="SMART" id="SM00267">
    <property type="entry name" value="GGDEF"/>
    <property type="match status" value="1"/>
</dbReference>
<dbReference type="RefSeq" id="WP_116685836.1">
    <property type="nucleotide sequence ID" value="NZ_CAWNYD010000001.1"/>
</dbReference>
<keyword evidence="13" id="KW-0732">Signal</keyword>
<dbReference type="Pfam" id="PF00990">
    <property type="entry name" value="GGDEF"/>
    <property type="match status" value="1"/>
</dbReference>
<dbReference type="Proteomes" id="UP000244906">
    <property type="component" value="Unassembled WGS sequence"/>
</dbReference>
<dbReference type="PROSITE" id="PS50887">
    <property type="entry name" value="GGDEF"/>
    <property type="match status" value="1"/>
</dbReference>
<dbReference type="EMBL" id="QDDL01000001">
    <property type="protein sequence ID" value="PVZ72250.1"/>
    <property type="molecule type" value="Genomic_DNA"/>
</dbReference>
<dbReference type="CDD" id="cd01949">
    <property type="entry name" value="GGDEF"/>
    <property type="match status" value="1"/>
</dbReference>
<evidence type="ECO:0000259" key="14">
    <source>
        <dbReference type="PROSITE" id="PS50887"/>
    </source>
</evidence>
<keyword evidence="6" id="KW-0479">Metal-binding</keyword>
<feature type="transmembrane region" description="Helical" evidence="12">
    <location>
        <begin position="332"/>
        <end position="352"/>
    </location>
</feature>
<accession>A0A2V1H2P7</accession>
<feature type="chain" id="PRO_5015949655" description="Thiamine pyrimidine synthase" evidence="13">
    <location>
        <begin position="30"/>
        <end position="535"/>
    </location>
</feature>
<comment type="catalytic activity">
    <reaction evidence="11">
        <text>N(6)-(pyridoxal phosphate)-L-lysyl-[4-amino-5-hydroxymethyl-2-methylpyrimidine phosphate synthase] + L-histidyl-[4-amino-5-hydroxymethyl-2-methylpyrimidine phosphate synthase] + 2 Fe(3+) + 4 H2O = L-lysyl-[4-amino-5-hydroxymethyl-2-methylpyrimidine phosphate synthase] + (2S)-2-amino-5-hydroxy-4-oxopentanoyl-[4-amino-5-hydroxymethyl-2-methylpyrimidine phosphate synthase] + 4-amino-2-methyl-5-(phosphooxymethyl)pyrimidine + 3-oxopropanoate + 2 Fe(2+) + 2 H(+)</text>
        <dbReference type="Rhea" id="RHEA:65756"/>
        <dbReference type="Rhea" id="RHEA-COMP:16892"/>
        <dbReference type="Rhea" id="RHEA-COMP:16893"/>
        <dbReference type="Rhea" id="RHEA-COMP:16894"/>
        <dbReference type="Rhea" id="RHEA-COMP:16895"/>
        <dbReference type="ChEBI" id="CHEBI:15377"/>
        <dbReference type="ChEBI" id="CHEBI:15378"/>
        <dbReference type="ChEBI" id="CHEBI:29033"/>
        <dbReference type="ChEBI" id="CHEBI:29034"/>
        <dbReference type="ChEBI" id="CHEBI:29969"/>
        <dbReference type="ChEBI" id="CHEBI:29979"/>
        <dbReference type="ChEBI" id="CHEBI:33190"/>
        <dbReference type="ChEBI" id="CHEBI:58354"/>
        <dbReference type="ChEBI" id="CHEBI:143915"/>
        <dbReference type="ChEBI" id="CHEBI:157692"/>
    </reaction>
    <physiologicalReaction direction="left-to-right" evidence="11">
        <dbReference type="Rhea" id="RHEA:65757"/>
    </physiologicalReaction>
</comment>
<dbReference type="GO" id="GO:0046872">
    <property type="term" value="F:metal ion binding"/>
    <property type="evidence" value="ECO:0007669"/>
    <property type="project" value="UniProtKB-KW"/>
</dbReference>
<sequence length="535" mass="62034">MAPKNNNYKRATLILSFLTSLFLSCSSFAEEAVTLQLRWKHQPQFAGFYMAKAKGFYQQANLDVSILAGSQRKIPTTEVLEQRANFGVGNTEVLRERLNGKGLIALAAVFQHSPSVYLTKKESGIRTVRDMIGKRVMMYPKKQDAELLAMLNNYQVSLDQIKQIPTSLQLEDLLEDRVDVFNAYLINEPYRLEELNIDYRVINPRNFGIDFYSDYLFTSKQFLRSQPDIVARFREASIKGWRYALDHPEETVQWIITNYPVEKSLEHMRYELKMAAEFISSDLVEIGYINPQRISEISQTLITLGLAKNNFYQSGFIYQPSLSFSWESIRPWLITGSLLLVVNLCWMIYLMAVNQRLRNQVRLRKNLETEARHLAYHDHLTGLPNRHYLMQELEQVVEECNNQDCPYVLFLDLDKFKEINDEHGHVVGDQLLCKICQKIHDHLPEDSFFARLAGDEFIIILRHMNQVQVEAFSKRLKNRVGQTIDIDKLQLNIGVSIGIAQLTETMDVDDLLHLADQRMYQQKKTADKASEETTI</sequence>
<evidence type="ECO:0000256" key="3">
    <source>
        <dbReference type="ARBA" id="ARBA00009406"/>
    </source>
</evidence>
<dbReference type="SUPFAM" id="SSF55073">
    <property type="entry name" value="Nucleotide cyclase"/>
    <property type="match status" value="1"/>
</dbReference>
<dbReference type="PANTHER" id="PTHR31528">
    <property type="entry name" value="4-AMINO-5-HYDROXYMETHYL-2-METHYLPYRIMIDINE PHOSPHATE SYNTHASE THI11-RELATED"/>
    <property type="match status" value="1"/>
</dbReference>
<reference evidence="15 16" key="1">
    <citation type="submission" date="2018-04" db="EMBL/GenBank/DDBJ databases">
        <title>Thalassorhabdus spongiae gen. nov., sp. nov., isolated from a marine sponge in South-West Iceland.</title>
        <authorList>
            <person name="Knobloch S."/>
            <person name="Daussin A."/>
            <person name="Johannsson R."/>
            <person name="Marteinsson V.T."/>
        </authorList>
    </citation>
    <scope>NUCLEOTIDE SEQUENCE [LARGE SCALE GENOMIC DNA]</scope>
    <source>
        <strain evidence="15 16">Hp12</strain>
    </source>
</reference>
<keyword evidence="12" id="KW-0472">Membrane</keyword>
<dbReference type="InterPro" id="IPR043128">
    <property type="entry name" value="Rev_trsase/Diguanyl_cyclase"/>
</dbReference>
<evidence type="ECO:0000256" key="10">
    <source>
        <dbReference type="ARBA" id="ARBA00033171"/>
    </source>
</evidence>
<evidence type="ECO:0000313" key="16">
    <source>
        <dbReference type="Proteomes" id="UP000244906"/>
    </source>
</evidence>
<dbReference type="InterPro" id="IPR000160">
    <property type="entry name" value="GGDEF_dom"/>
</dbReference>
<comment type="pathway">
    <text evidence="2">Cofactor biosynthesis; thiamine diphosphate biosynthesis.</text>
</comment>
<evidence type="ECO:0000256" key="6">
    <source>
        <dbReference type="ARBA" id="ARBA00022723"/>
    </source>
</evidence>
<feature type="signal peptide" evidence="13">
    <location>
        <begin position="1"/>
        <end position="29"/>
    </location>
</feature>
<dbReference type="NCBIfam" id="TIGR00254">
    <property type="entry name" value="GGDEF"/>
    <property type="match status" value="1"/>
</dbReference>
<comment type="subunit">
    <text evidence="4">Homodimer.</text>
</comment>
<comment type="caution">
    <text evidence="15">The sequence shown here is derived from an EMBL/GenBank/DDBJ whole genome shotgun (WGS) entry which is preliminary data.</text>
</comment>
<dbReference type="InterPro" id="IPR029787">
    <property type="entry name" value="Nucleotide_cyclase"/>
</dbReference>
<evidence type="ECO:0000256" key="9">
    <source>
        <dbReference type="ARBA" id="ARBA00023004"/>
    </source>
</evidence>
<evidence type="ECO:0000256" key="5">
    <source>
        <dbReference type="ARBA" id="ARBA00022679"/>
    </source>
</evidence>
<keyword evidence="16" id="KW-1185">Reference proteome</keyword>
<evidence type="ECO:0000256" key="4">
    <source>
        <dbReference type="ARBA" id="ARBA00011738"/>
    </source>
</evidence>
<dbReference type="GO" id="GO:0016740">
    <property type="term" value="F:transferase activity"/>
    <property type="evidence" value="ECO:0007669"/>
    <property type="project" value="UniProtKB-KW"/>
</dbReference>
<evidence type="ECO:0000256" key="1">
    <source>
        <dbReference type="ARBA" id="ARBA00003469"/>
    </source>
</evidence>
<evidence type="ECO:0000313" key="15">
    <source>
        <dbReference type="EMBL" id="PVZ72250.1"/>
    </source>
</evidence>
<dbReference type="Gene3D" id="3.30.70.270">
    <property type="match status" value="1"/>
</dbReference>
<keyword evidence="5" id="KW-0808">Transferase</keyword>
<feature type="domain" description="GGDEF" evidence="14">
    <location>
        <begin position="404"/>
        <end position="535"/>
    </location>
</feature>
<keyword evidence="7" id="KW-0663">Pyridoxal phosphate</keyword>
<keyword evidence="8" id="KW-0784">Thiamine biosynthesis</keyword>